<keyword evidence="4" id="KW-1185">Reference proteome</keyword>
<dbReference type="CDD" id="cd00586">
    <property type="entry name" value="4HBT"/>
    <property type="match status" value="1"/>
</dbReference>
<proteinExistence type="inferred from homology"/>
<organism evidence="3 4">
    <name type="scientific">Chelatococcus sambhunathii</name>
    <dbReference type="NCBI Taxonomy" id="363953"/>
    <lineage>
        <taxon>Bacteria</taxon>
        <taxon>Pseudomonadati</taxon>
        <taxon>Pseudomonadota</taxon>
        <taxon>Alphaproteobacteria</taxon>
        <taxon>Hyphomicrobiales</taxon>
        <taxon>Chelatococcaceae</taxon>
        <taxon>Chelatococcus</taxon>
    </lineage>
</organism>
<dbReference type="RefSeq" id="WP_309390509.1">
    <property type="nucleotide sequence ID" value="NZ_JADBEO010000013.1"/>
</dbReference>
<protein>
    <submittedName>
        <fullName evidence="3">Acyl-CoA thioesterase</fullName>
    </submittedName>
</protein>
<dbReference type="PANTHER" id="PTHR31793:SF27">
    <property type="entry name" value="NOVEL THIOESTERASE SUPERFAMILY DOMAIN AND SAPOSIN A-TYPE DOMAIN CONTAINING PROTEIN (0610012H03RIK)"/>
    <property type="match status" value="1"/>
</dbReference>
<comment type="similarity">
    <text evidence="1">Belongs to the 4-hydroxybenzoyl-CoA thioesterase family.</text>
</comment>
<dbReference type="Pfam" id="PF13279">
    <property type="entry name" value="4HBT_2"/>
    <property type="match status" value="1"/>
</dbReference>
<dbReference type="Gene3D" id="3.10.129.10">
    <property type="entry name" value="Hotdog Thioesterase"/>
    <property type="match status" value="1"/>
</dbReference>
<evidence type="ECO:0000256" key="1">
    <source>
        <dbReference type="ARBA" id="ARBA00005953"/>
    </source>
</evidence>
<keyword evidence="2" id="KW-0378">Hydrolase</keyword>
<evidence type="ECO:0000256" key="2">
    <source>
        <dbReference type="ARBA" id="ARBA00022801"/>
    </source>
</evidence>
<dbReference type="Proteomes" id="UP001181622">
    <property type="component" value="Unassembled WGS sequence"/>
</dbReference>
<reference evidence="3" key="1">
    <citation type="submission" date="2020-10" db="EMBL/GenBank/DDBJ databases">
        <authorList>
            <person name="Abbas A."/>
            <person name="Razzaq R."/>
            <person name="Waqas M."/>
            <person name="Abbas N."/>
            <person name="Nielsen T.K."/>
            <person name="Hansen L.H."/>
            <person name="Hussain S."/>
            <person name="Shahid M."/>
        </authorList>
    </citation>
    <scope>NUCLEOTIDE SEQUENCE</scope>
    <source>
        <strain evidence="3">S14</strain>
    </source>
</reference>
<dbReference type="InterPro" id="IPR029069">
    <property type="entry name" value="HotDog_dom_sf"/>
</dbReference>
<dbReference type="EMBL" id="JADBEO010000013">
    <property type="protein sequence ID" value="MDR4306541.1"/>
    <property type="molecule type" value="Genomic_DNA"/>
</dbReference>
<dbReference type="SUPFAM" id="SSF54637">
    <property type="entry name" value="Thioesterase/thiol ester dehydrase-isomerase"/>
    <property type="match status" value="1"/>
</dbReference>
<name>A0ABU1DEJ1_9HYPH</name>
<accession>A0ABU1DEJ1</accession>
<dbReference type="InterPro" id="IPR050563">
    <property type="entry name" value="4-hydroxybenzoyl-CoA_TE"/>
</dbReference>
<comment type="caution">
    <text evidence="3">The sequence shown here is derived from an EMBL/GenBank/DDBJ whole genome shotgun (WGS) entry which is preliminary data.</text>
</comment>
<evidence type="ECO:0000313" key="3">
    <source>
        <dbReference type="EMBL" id="MDR4306541.1"/>
    </source>
</evidence>
<evidence type="ECO:0000313" key="4">
    <source>
        <dbReference type="Proteomes" id="UP001181622"/>
    </source>
</evidence>
<dbReference type="PANTHER" id="PTHR31793">
    <property type="entry name" value="4-HYDROXYBENZOYL-COA THIOESTERASE FAMILY MEMBER"/>
    <property type="match status" value="1"/>
</dbReference>
<sequence>MKPTPLPRSSYRFEHRITTRWADNDVYGHVNNALYYSFFDTTITSYLLSRGGLLLPDSGPMIFVVASDCAYFRAFAFPETVESALAVAAVGAKSVTWRIGLFGRDEEEPRAQGRFVHVCVDRGTQRPMAWPQDWLTAFESIRMTTV</sequence>
<gene>
    <name evidence="3" type="ORF">IHQ68_07915</name>
</gene>